<dbReference type="Proteomes" id="UP000761534">
    <property type="component" value="Unassembled WGS sequence"/>
</dbReference>
<reference evidence="3" key="1">
    <citation type="journal article" date="2019" name="G3 (Bethesda)">
        <title>Genome Assemblies of Two Rare Opportunistic Yeast Pathogens: Diutina rugosa (syn. Candida rugosa) and Trichomonascus ciferrii (syn. Candida ciferrii).</title>
        <authorList>
            <person name="Mixao V."/>
            <person name="Saus E."/>
            <person name="Hansen A.P."/>
            <person name="Lass-Florl C."/>
            <person name="Gabaldon T."/>
        </authorList>
    </citation>
    <scope>NUCLEOTIDE SEQUENCE</scope>
    <source>
        <strain evidence="3">CBS 4856</strain>
    </source>
</reference>
<dbReference type="PANTHER" id="PTHR42091:SF1">
    <property type="entry name" value="CONSERVED GLYCINE-RICH PROTEIN (AFU_ORTHOLOGUE AFUA_7G02440)"/>
    <property type="match status" value="1"/>
</dbReference>
<sequence>MRTATTVLVCLQLAFVCGDSGDYKLGSMVEYRQRRDYNESELGQPLNSQSDSWSGHGSAITSSEPVISVYYVGGSTSPYIGGLTSPSGLKPKVVNLAKVETHFPGYWGTQPTVYAYDYQTVLNSTEFEVDCYCIRSRPCSCDQVNTTDLFTYLEENTGSINFERFSNHSHVYLNGTLKEPDPRRTNSAPPTPFSTLLPIALFIAMLLL</sequence>
<proteinExistence type="predicted"/>
<feature type="signal peptide" evidence="1">
    <location>
        <begin position="1"/>
        <end position="18"/>
    </location>
</feature>
<evidence type="ECO:0000313" key="3">
    <source>
        <dbReference type="EMBL" id="KAA8910361.1"/>
    </source>
</evidence>
<dbReference type="PANTHER" id="PTHR42091">
    <property type="entry name" value="CONSERVED GLYCINE-RICH PROTEIN (AFU_ORTHOLOGUE AFUA_7G02440)"/>
    <property type="match status" value="1"/>
</dbReference>
<feature type="domain" description="DUF7732" evidence="2">
    <location>
        <begin position="70"/>
        <end position="178"/>
    </location>
</feature>
<protein>
    <recommendedName>
        <fullName evidence="2">DUF7732 domain-containing protein</fullName>
    </recommendedName>
</protein>
<keyword evidence="1" id="KW-0732">Signal</keyword>
<keyword evidence="4" id="KW-1185">Reference proteome</keyword>
<dbReference type="Pfam" id="PF24866">
    <property type="entry name" value="DUF7732"/>
    <property type="match status" value="1"/>
</dbReference>
<accession>A0A642V138</accession>
<comment type="caution">
    <text evidence="3">The sequence shown here is derived from an EMBL/GenBank/DDBJ whole genome shotgun (WGS) entry which is preliminary data.</text>
</comment>
<name>A0A642V138_9ASCO</name>
<dbReference type="AlphaFoldDB" id="A0A642V138"/>
<dbReference type="VEuPathDB" id="FungiDB:TRICI_004159"/>
<gene>
    <name evidence="3" type="ORF">TRICI_004159</name>
</gene>
<dbReference type="InterPro" id="IPR056634">
    <property type="entry name" value="DUF7732"/>
</dbReference>
<feature type="chain" id="PRO_5025068207" description="DUF7732 domain-containing protein" evidence="1">
    <location>
        <begin position="19"/>
        <end position="208"/>
    </location>
</feature>
<evidence type="ECO:0000259" key="2">
    <source>
        <dbReference type="Pfam" id="PF24866"/>
    </source>
</evidence>
<evidence type="ECO:0000256" key="1">
    <source>
        <dbReference type="SAM" id="SignalP"/>
    </source>
</evidence>
<dbReference type="EMBL" id="SWFS01000317">
    <property type="protein sequence ID" value="KAA8910361.1"/>
    <property type="molecule type" value="Genomic_DNA"/>
</dbReference>
<evidence type="ECO:0000313" key="4">
    <source>
        <dbReference type="Proteomes" id="UP000761534"/>
    </source>
</evidence>
<organism evidence="3 4">
    <name type="scientific">Trichomonascus ciferrii</name>
    <dbReference type="NCBI Taxonomy" id="44093"/>
    <lineage>
        <taxon>Eukaryota</taxon>
        <taxon>Fungi</taxon>
        <taxon>Dikarya</taxon>
        <taxon>Ascomycota</taxon>
        <taxon>Saccharomycotina</taxon>
        <taxon>Dipodascomycetes</taxon>
        <taxon>Dipodascales</taxon>
        <taxon>Trichomonascaceae</taxon>
        <taxon>Trichomonascus</taxon>
        <taxon>Trichomonascus ciferrii complex</taxon>
    </lineage>
</organism>